<dbReference type="Proteomes" id="UP000321258">
    <property type="component" value="Unassembled WGS sequence"/>
</dbReference>
<organism evidence="1 2">
    <name type="scientific">Methylobacterium haplocladii</name>
    <dbReference type="NCBI Taxonomy" id="1176176"/>
    <lineage>
        <taxon>Bacteria</taxon>
        <taxon>Pseudomonadati</taxon>
        <taxon>Pseudomonadota</taxon>
        <taxon>Alphaproteobacteria</taxon>
        <taxon>Hyphomicrobiales</taxon>
        <taxon>Methylobacteriaceae</taxon>
        <taxon>Methylobacterium</taxon>
    </lineage>
</organism>
<reference evidence="1 2" key="1">
    <citation type="submission" date="2019-07" db="EMBL/GenBank/DDBJ databases">
        <title>Whole genome shotgun sequence of Methylobacterium haplocladii NBRC 107714.</title>
        <authorList>
            <person name="Hosoyama A."/>
            <person name="Uohara A."/>
            <person name="Ohji S."/>
            <person name="Ichikawa N."/>
        </authorList>
    </citation>
    <scope>NUCLEOTIDE SEQUENCE [LARGE SCALE GENOMIC DNA]</scope>
    <source>
        <strain evidence="1 2">NBRC 107714</strain>
    </source>
</reference>
<evidence type="ECO:0000313" key="2">
    <source>
        <dbReference type="Proteomes" id="UP000321258"/>
    </source>
</evidence>
<evidence type="ECO:0000313" key="1">
    <source>
        <dbReference type="EMBL" id="GEO99447.1"/>
    </source>
</evidence>
<name>A0A512IP07_9HYPH</name>
<dbReference type="Gene3D" id="3.30.2310.20">
    <property type="entry name" value="RelE-like"/>
    <property type="match status" value="1"/>
</dbReference>
<dbReference type="AlphaFoldDB" id="A0A512IP07"/>
<keyword evidence="2" id="KW-1185">Reference proteome</keyword>
<protein>
    <recommendedName>
        <fullName evidence="3">Cytotoxic translational repressor of toxin-antitoxin stability system</fullName>
    </recommendedName>
</protein>
<sequence length="81" mass="9361">MNKTLIFAVGPGRAFWKLPLEVQESLTQKLYQYGLTGIGDVKRLTGFNRLRLRDGEYRIVFEESATSLTVVTVAHRREVYR</sequence>
<proteinExistence type="predicted"/>
<evidence type="ECO:0008006" key="3">
    <source>
        <dbReference type="Google" id="ProtNLM"/>
    </source>
</evidence>
<comment type="caution">
    <text evidence="1">The sequence shown here is derived from an EMBL/GenBank/DDBJ whole genome shotgun (WGS) entry which is preliminary data.</text>
</comment>
<dbReference type="SUPFAM" id="SSF143011">
    <property type="entry name" value="RelE-like"/>
    <property type="match status" value="1"/>
</dbReference>
<dbReference type="EMBL" id="BJZT01000018">
    <property type="protein sequence ID" value="GEO99447.1"/>
    <property type="molecule type" value="Genomic_DNA"/>
</dbReference>
<dbReference type="OrthoDB" id="428094at2"/>
<gene>
    <name evidence="1" type="ORF">MHA02_18350</name>
</gene>
<dbReference type="RefSeq" id="WP_147078347.1">
    <property type="nucleotide sequence ID" value="NZ_BJZT01000018.1"/>
</dbReference>
<dbReference type="InterPro" id="IPR035093">
    <property type="entry name" value="RelE/ParE_toxin_dom_sf"/>
</dbReference>
<accession>A0A512IP07</accession>